<keyword evidence="2" id="KW-1185">Reference proteome</keyword>
<dbReference type="Gene3D" id="1.20.910.10">
    <property type="entry name" value="Heme oxygenase-like"/>
    <property type="match status" value="1"/>
</dbReference>
<dbReference type="SMART" id="SM01236">
    <property type="entry name" value="Haem_oxygenase_2"/>
    <property type="match status" value="1"/>
</dbReference>
<dbReference type="EMBL" id="LT629757">
    <property type="protein sequence ID" value="SDR79050.1"/>
    <property type="molecule type" value="Genomic_DNA"/>
</dbReference>
<dbReference type="SUPFAM" id="SSF48613">
    <property type="entry name" value="Heme oxygenase-like"/>
    <property type="match status" value="1"/>
</dbReference>
<organism evidence="1 2">
    <name type="scientific">Nocardioides scoriae</name>
    <dbReference type="NCBI Taxonomy" id="642780"/>
    <lineage>
        <taxon>Bacteria</taxon>
        <taxon>Bacillati</taxon>
        <taxon>Actinomycetota</taxon>
        <taxon>Actinomycetes</taxon>
        <taxon>Propionibacteriales</taxon>
        <taxon>Nocardioidaceae</taxon>
        <taxon>Nocardioides</taxon>
    </lineage>
</organism>
<accession>A0A1H1LXE3</accession>
<dbReference type="InterPro" id="IPR016084">
    <property type="entry name" value="Haem_Oase-like_multi-hlx"/>
</dbReference>
<evidence type="ECO:0000313" key="1">
    <source>
        <dbReference type="EMBL" id="SDR79050.1"/>
    </source>
</evidence>
<dbReference type="OrthoDB" id="252872at2"/>
<dbReference type="Pfam" id="PF14518">
    <property type="entry name" value="Haem_oxygenas_2"/>
    <property type="match status" value="1"/>
</dbReference>
<sequence length="336" mass="36454">MQLPRERGPVSRRVLQALTGDRTPGTATAVHELALGPEPMLADADAQLALWTLYELHYRGFDGVQDDLEWDPTVLRLRRTLERRFERELRAVASARLTGPGTESWSEAGTDVGTQLLALSQTGRGPSPAAHLHRHAGREDVVDFLRERSVQQLKESDPQSFVLPRLHGPAKVALAELLYDEFGGGRPERLHQRLYAEAMAGVGLDPTYGAYVDQVSATSLAMANAVSFFGLHRRLAGAAMGHLAVFEATSSVPSRKVAAGMERLGLPDAVAAYFHEHVEADAVHEHLAAHDICGAMVAEDPDQRASVLLGAAVCLHLDEVSAAELMSRWTPTEVAS</sequence>
<gene>
    <name evidence="1" type="ORF">SAMN04488570_0394</name>
</gene>
<proteinExistence type="predicted"/>
<evidence type="ECO:0000313" key="2">
    <source>
        <dbReference type="Proteomes" id="UP000198859"/>
    </source>
</evidence>
<reference evidence="2" key="1">
    <citation type="submission" date="2016-10" db="EMBL/GenBank/DDBJ databases">
        <authorList>
            <person name="Varghese N."/>
            <person name="Submissions S."/>
        </authorList>
    </citation>
    <scope>NUCLEOTIDE SEQUENCE [LARGE SCALE GENOMIC DNA]</scope>
    <source>
        <strain evidence="2">DSM 22127</strain>
    </source>
</reference>
<dbReference type="Proteomes" id="UP000198859">
    <property type="component" value="Chromosome I"/>
</dbReference>
<protein>
    <submittedName>
        <fullName evidence="1">Iron-containing redox enzyme</fullName>
    </submittedName>
</protein>
<dbReference type="STRING" id="642780.SAMN04488570_0394"/>
<dbReference type="AlphaFoldDB" id="A0A1H1LXE3"/>
<name>A0A1H1LXE3_9ACTN</name>